<protein>
    <submittedName>
        <fullName evidence="1">Uncharacterized protein</fullName>
    </submittedName>
</protein>
<name>A0A6A4Z0J8_APHAT</name>
<dbReference type="VEuPathDB" id="FungiDB:H257_14085"/>
<comment type="caution">
    <text evidence="1">The sequence shown here is derived from an EMBL/GenBank/DDBJ whole genome shotgun (WGS) entry which is preliminary data.</text>
</comment>
<dbReference type="Proteomes" id="UP000469452">
    <property type="component" value="Unassembled WGS sequence"/>
</dbReference>
<accession>A0A6A4Z0J8</accession>
<dbReference type="AlphaFoldDB" id="A0A6A4Z0J8"/>
<evidence type="ECO:0000313" key="1">
    <source>
        <dbReference type="EMBL" id="KAF0702577.1"/>
    </source>
</evidence>
<dbReference type="InterPro" id="IPR011993">
    <property type="entry name" value="PH-like_dom_sf"/>
</dbReference>
<reference evidence="1 2" key="1">
    <citation type="submission" date="2019-06" db="EMBL/GenBank/DDBJ databases">
        <title>Genomics analysis of Aphanomyces spp. identifies a new class of oomycete effector associated with host adaptation.</title>
        <authorList>
            <person name="Gaulin E."/>
        </authorList>
    </citation>
    <scope>NUCLEOTIDE SEQUENCE [LARGE SCALE GENOMIC DNA]</scope>
    <source>
        <strain evidence="1 2">E</strain>
    </source>
</reference>
<sequence length="64" mass="6933">IAIADVIQVVQGIKTDVFKRSGDTAKTDRYLSLIADDRTLDIEVASDELCSLLLHGLNAMLVST</sequence>
<evidence type="ECO:0000313" key="2">
    <source>
        <dbReference type="Proteomes" id="UP000469452"/>
    </source>
</evidence>
<dbReference type="Gene3D" id="2.30.29.30">
    <property type="entry name" value="Pleckstrin-homology domain (PH domain)/Phosphotyrosine-binding domain (PTB)"/>
    <property type="match status" value="1"/>
</dbReference>
<gene>
    <name evidence="1" type="ORF">AaE_015840</name>
</gene>
<dbReference type="EMBL" id="VJMI01021091">
    <property type="protein sequence ID" value="KAF0702577.1"/>
    <property type="molecule type" value="Genomic_DNA"/>
</dbReference>
<organism evidence="1 2">
    <name type="scientific">Aphanomyces astaci</name>
    <name type="common">Crayfish plague agent</name>
    <dbReference type="NCBI Taxonomy" id="112090"/>
    <lineage>
        <taxon>Eukaryota</taxon>
        <taxon>Sar</taxon>
        <taxon>Stramenopiles</taxon>
        <taxon>Oomycota</taxon>
        <taxon>Saprolegniomycetes</taxon>
        <taxon>Saprolegniales</taxon>
        <taxon>Verrucalvaceae</taxon>
        <taxon>Aphanomyces</taxon>
    </lineage>
</organism>
<feature type="non-terminal residue" evidence="1">
    <location>
        <position position="1"/>
    </location>
</feature>
<proteinExistence type="predicted"/>